<feature type="non-terminal residue" evidence="1">
    <location>
        <position position="188"/>
    </location>
</feature>
<evidence type="ECO:0000313" key="1">
    <source>
        <dbReference type="EMBL" id="KRX21634.1"/>
    </source>
</evidence>
<dbReference type="AlphaFoldDB" id="A0A0V0S4M2"/>
<keyword evidence="2" id="KW-1185">Reference proteome</keyword>
<dbReference type="Proteomes" id="UP000054630">
    <property type="component" value="Unassembled WGS sequence"/>
</dbReference>
<dbReference type="OrthoDB" id="10363907at2759"/>
<name>A0A0V0S4M2_9BILA</name>
<sequence>MLEPDFYFVYKYYSTLVSVVLEKSSFSYQEINYEIAANSFRVTSFLSSSKANSVQWLKICFSIGKCIIPFDLKLILYSLHRYGSTLVLNYDSTVIKKHMTSPSIFTSIKKEFLKWQISKKCIHYSSIKGHLLYSHVTFLIVISHSLFVECEKYFIYSLQMIRNILGLNFVRLGTRYFVLYIQDWKSTK</sequence>
<evidence type="ECO:0000313" key="2">
    <source>
        <dbReference type="Proteomes" id="UP000054630"/>
    </source>
</evidence>
<organism evidence="1 2">
    <name type="scientific">Trichinella nelsoni</name>
    <dbReference type="NCBI Taxonomy" id="6336"/>
    <lineage>
        <taxon>Eukaryota</taxon>
        <taxon>Metazoa</taxon>
        <taxon>Ecdysozoa</taxon>
        <taxon>Nematoda</taxon>
        <taxon>Enoplea</taxon>
        <taxon>Dorylaimia</taxon>
        <taxon>Trichinellida</taxon>
        <taxon>Trichinellidae</taxon>
        <taxon>Trichinella</taxon>
    </lineage>
</organism>
<reference evidence="1 2" key="1">
    <citation type="submission" date="2015-01" db="EMBL/GenBank/DDBJ databases">
        <title>Evolution of Trichinella species and genotypes.</title>
        <authorList>
            <person name="Korhonen P.K."/>
            <person name="Edoardo P."/>
            <person name="Giuseppe L.R."/>
            <person name="Gasser R.B."/>
        </authorList>
    </citation>
    <scope>NUCLEOTIDE SEQUENCE [LARGE SCALE GENOMIC DNA]</scope>
    <source>
        <strain evidence="1">ISS37</strain>
    </source>
</reference>
<accession>A0A0V0S4M2</accession>
<comment type="caution">
    <text evidence="1">The sequence shown here is derived from an EMBL/GenBank/DDBJ whole genome shotgun (WGS) entry which is preliminary data.</text>
</comment>
<dbReference type="EMBL" id="JYDL01000038">
    <property type="protein sequence ID" value="KRX21634.1"/>
    <property type="molecule type" value="Genomic_DNA"/>
</dbReference>
<protein>
    <submittedName>
        <fullName evidence="1">Uncharacterized protein</fullName>
    </submittedName>
</protein>
<gene>
    <name evidence="1" type="ORF">T07_433</name>
</gene>
<proteinExistence type="predicted"/>